<dbReference type="AlphaFoldDB" id="A0AAV9WVN4"/>
<dbReference type="GO" id="GO:0016020">
    <property type="term" value="C:membrane"/>
    <property type="evidence" value="ECO:0007669"/>
    <property type="project" value="TreeGrafter"/>
</dbReference>
<keyword evidence="3" id="KW-1185">Reference proteome</keyword>
<proteinExistence type="predicted"/>
<feature type="transmembrane region" description="Helical" evidence="1">
    <location>
        <begin position="32"/>
        <end position="52"/>
    </location>
</feature>
<organism evidence="2 3">
    <name type="scientific">Orbilia ellipsospora</name>
    <dbReference type="NCBI Taxonomy" id="2528407"/>
    <lineage>
        <taxon>Eukaryota</taxon>
        <taxon>Fungi</taxon>
        <taxon>Dikarya</taxon>
        <taxon>Ascomycota</taxon>
        <taxon>Pezizomycotina</taxon>
        <taxon>Orbiliomycetes</taxon>
        <taxon>Orbiliales</taxon>
        <taxon>Orbiliaceae</taxon>
        <taxon>Orbilia</taxon>
    </lineage>
</organism>
<comment type="caution">
    <text evidence="2">The sequence shown here is derived from an EMBL/GenBank/DDBJ whole genome shotgun (WGS) entry which is preliminary data.</text>
</comment>
<feature type="transmembrane region" description="Helical" evidence="1">
    <location>
        <begin position="64"/>
        <end position="85"/>
    </location>
</feature>
<evidence type="ECO:0008006" key="4">
    <source>
        <dbReference type="Google" id="ProtNLM"/>
    </source>
</evidence>
<evidence type="ECO:0000313" key="2">
    <source>
        <dbReference type="EMBL" id="KAK6526441.1"/>
    </source>
</evidence>
<dbReference type="PANTHER" id="PTHR12242">
    <property type="entry name" value="OS02G0130600 PROTEIN-RELATED"/>
    <property type="match status" value="1"/>
</dbReference>
<feature type="transmembrane region" description="Helical" evidence="1">
    <location>
        <begin position="138"/>
        <end position="156"/>
    </location>
</feature>
<keyword evidence="1" id="KW-0472">Membrane</keyword>
<feature type="transmembrane region" description="Helical" evidence="1">
    <location>
        <begin position="168"/>
        <end position="186"/>
    </location>
</feature>
<dbReference type="Proteomes" id="UP001365542">
    <property type="component" value="Unassembled WGS sequence"/>
</dbReference>
<feature type="transmembrane region" description="Helical" evidence="1">
    <location>
        <begin position="106"/>
        <end position="126"/>
    </location>
</feature>
<name>A0AAV9WVN4_9PEZI</name>
<gene>
    <name evidence="2" type="ORF">TWF694_005027</name>
</gene>
<evidence type="ECO:0000313" key="3">
    <source>
        <dbReference type="Proteomes" id="UP001365542"/>
    </source>
</evidence>
<dbReference type="PANTHER" id="PTHR12242:SF1">
    <property type="entry name" value="MYND-TYPE DOMAIN-CONTAINING PROTEIN"/>
    <property type="match status" value="1"/>
</dbReference>
<evidence type="ECO:0000256" key="1">
    <source>
        <dbReference type="SAM" id="Phobius"/>
    </source>
</evidence>
<dbReference type="EMBL" id="JAVHJO010000016">
    <property type="protein sequence ID" value="KAK6526441.1"/>
    <property type="molecule type" value="Genomic_DNA"/>
</dbReference>
<keyword evidence="1" id="KW-1133">Transmembrane helix</keyword>
<sequence length="267" mass="30169">MARSFYDLNHISPSYPLSRFFTSWFLPSHLFVAYRALLALYASLVIIISNALTPSAAGSRFSYFTWLTYWGITCYMLVSLGHTYSYWRTGRAWLESWPRWLQFLHVLFYSTIVVLPWTVTAVYWGVLFDGFETKYDAWSNISVHALNSVIAFLEIIVTRASPMPWIHIPWFIGILGGYLGIAYITHTTQGFYTYSFLDAQTKGTGVTAGYCVGIVAGTVILFCIVKGLVWLRLWVTETKLGLKGKFSPRDISGGEATVGPEGEKINV</sequence>
<protein>
    <recommendedName>
        <fullName evidence="4">FAR-17a/AIG1-like protein</fullName>
    </recommendedName>
</protein>
<keyword evidence="1" id="KW-0812">Transmembrane</keyword>
<accession>A0AAV9WVN4</accession>
<reference evidence="2 3" key="1">
    <citation type="submission" date="2019-10" db="EMBL/GenBank/DDBJ databases">
        <authorList>
            <person name="Palmer J.M."/>
        </authorList>
    </citation>
    <scope>NUCLEOTIDE SEQUENCE [LARGE SCALE GENOMIC DNA]</scope>
    <source>
        <strain evidence="2 3">TWF694</strain>
    </source>
</reference>
<feature type="transmembrane region" description="Helical" evidence="1">
    <location>
        <begin position="206"/>
        <end position="235"/>
    </location>
</feature>